<dbReference type="SMART" id="SM00387">
    <property type="entry name" value="HATPase_c"/>
    <property type="match status" value="1"/>
</dbReference>
<evidence type="ECO:0000256" key="9">
    <source>
        <dbReference type="ARBA" id="ARBA00023012"/>
    </source>
</evidence>
<dbReference type="InterPro" id="IPR003594">
    <property type="entry name" value="HATPase_dom"/>
</dbReference>
<dbReference type="Pfam" id="PF00512">
    <property type="entry name" value="HisKA"/>
    <property type="match status" value="1"/>
</dbReference>
<dbReference type="PRINTS" id="PR00344">
    <property type="entry name" value="BCTRLSENSOR"/>
</dbReference>
<keyword evidence="5" id="KW-0808">Transferase</keyword>
<dbReference type="GO" id="GO:0000155">
    <property type="term" value="F:phosphorelay sensor kinase activity"/>
    <property type="evidence" value="ECO:0007669"/>
    <property type="project" value="InterPro"/>
</dbReference>
<dbReference type="GO" id="GO:0016036">
    <property type="term" value="P:cellular response to phosphate starvation"/>
    <property type="evidence" value="ECO:0007669"/>
    <property type="project" value="TreeGrafter"/>
</dbReference>
<gene>
    <name evidence="13" type="ORF">DL346_03600</name>
</gene>
<comment type="caution">
    <text evidence="13">The sequence shown here is derived from an EMBL/GenBank/DDBJ whole genome shotgun (WGS) entry which is preliminary data.</text>
</comment>
<evidence type="ECO:0000256" key="7">
    <source>
        <dbReference type="ARBA" id="ARBA00022777"/>
    </source>
</evidence>
<dbReference type="PROSITE" id="PS50109">
    <property type="entry name" value="HIS_KIN"/>
    <property type="match status" value="1"/>
</dbReference>
<dbReference type="CDD" id="cd00075">
    <property type="entry name" value="HATPase"/>
    <property type="match status" value="1"/>
</dbReference>
<evidence type="ECO:0000256" key="11">
    <source>
        <dbReference type="SAM" id="Phobius"/>
    </source>
</evidence>
<dbReference type="PANTHER" id="PTHR45453">
    <property type="entry name" value="PHOSPHATE REGULON SENSOR PROTEIN PHOR"/>
    <property type="match status" value="1"/>
</dbReference>
<reference evidence="13 14" key="1">
    <citation type="submission" date="2018-06" db="EMBL/GenBank/DDBJ databases">
        <title>Paenibacillus montanisoli sp. nov., isolated from mountain area soil.</title>
        <authorList>
            <person name="Wu M."/>
        </authorList>
    </citation>
    <scope>NUCLEOTIDE SEQUENCE [LARGE SCALE GENOMIC DNA]</scope>
    <source>
        <strain evidence="13 14">RA17</strain>
    </source>
</reference>
<dbReference type="InterPro" id="IPR005467">
    <property type="entry name" value="His_kinase_dom"/>
</dbReference>
<dbReference type="Proteomes" id="UP000249260">
    <property type="component" value="Unassembled WGS sequence"/>
</dbReference>
<comment type="catalytic activity">
    <reaction evidence="1">
        <text>ATP + protein L-histidine = ADP + protein N-phospho-L-histidine.</text>
        <dbReference type="EC" id="2.7.13.3"/>
    </reaction>
</comment>
<keyword evidence="10 11" id="KW-0472">Membrane</keyword>
<feature type="transmembrane region" description="Helical" evidence="11">
    <location>
        <begin position="50"/>
        <end position="69"/>
    </location>
</feature>
<keyword evidence="11" id="KW-0812">Transmembrane</keyword>
<name>A0A328UB99_9BACL</name>
<dbReference type="OrthoDB" id="9813151at2"/>
<keyword evidence="9" id="KW-0902">Two-component regulatory system</keyword>
<proteinExistence type="predicted"/>
<evidence type="ECO:0000313" key="13">
    <source>
        <dbReference type="EMBL" id="RAP77574.1"/>
    </source>
</evidence>
<dbReference type="PANTHER" id="PTHR45453:SF1">
    <property type="entry name" value="PHOSPHATE REGULON SENSOR PROTEIN PHOR"/>
    <property type="match status" value="1"/>
</dbReference>
<dbReference type="EC" id="2.7.13.3" evidence="3"/>
<dbReference type="SUPFAM" id="SSF47384">
    <property type="entry name" value="Homodimeric domain of signal transducing histidine kinase"/>
    <property type="match status" value="1"/>
</dbReference>
<evidence type="ECO:0000256" key="6">
    <source>
        <dbReference type="ARBA" id="ARBA00022741"/>
    </source>
</evidence>
<dbReference type="GO" id="GO:0005886">
    <property type="term" value="C:plasma membrane"/>
    <property type="evidence" value="ECO:0007669"/>
    <property type="project" value="UniProtKB-SubCell"/>
</dbReference>
<organism evidence="13 14">
    <name type="scientific">Paenibacillus montanisoli</name>
    <dbReference type="NCBI Taxonomy" id="2081970"/>
    <lineage>
        <taxon>Bacteria</taxon>
        <taxon>Bacillati</taxon>
        <taxon>Bacillota</taxon>
        <taxon>Bacilli</taxon>
        <taxon>Bacillales</taxon>
        <taxon>Paenibacillaceae</taxon>
        <taxon>Paenibacillus</taxon>
    </lineage>
</organism>
<feature type="domain" description="Histidine kinase" evidence="12">
    <location>
        <begin position="257"/>
        <end position="475"/>
    </location>
</feature>
<dbReference type="FunFam" id="3.30.565.10:FF:000006">
    <property type="entry name" value="Sensor histidine kinase WalK"/>
    <property type="match status" value="1"/>
</dbReference>
<evidence type="ECO:0000259" key="12">
    <source>
        <dbReference type="PROSITE" id="PS50109"/>
    </source>
</evidence>
<dbReference type="FunFam" id="1.10.287.130:FF:000001">
    <property type="entry name" value="Two-component sensor histidine kinase"/>
    <property type="match status" value="1"/>
</dbReference>
<evidence type="ECO:0000256" key="1">
    <source>
        <dbReference type="ARBA" id="ARBA00000085"/>
    </source>
</evidence>
<dbReference type="Pfam" id="PF02518">
    <property type="entry name" value="HATPase_c"/>
    <property type="match status" value="1"/>
</dbReference>
<dbReference type="EMBL" id="QLUW01000001">
    <property type="protein sequence ID" value="RAP77574.1"/>
    <property type="molecule type" value="Genomic_DNA"/>
</dbReference>
<comment type="subcellular location">
    <subcellularLocation>
        <location evidence="2">Cell membrane</location>
        <topology evidence="2">Multi-pass membrane protein</topology>
    </subcellularLocation>
</comment>
<evidence type="ECO:0000256" key="3">
    <source>
        <dbReference type="ARBA" id="ARBA00012438"/>
    </source>
</evidence>
<dbReference type="InterPro" id="IPR003661">
    <property type="entry name" value="HisK_dim/P_dom"/>
</dbReference>
<evidence type="ECO:0000256" key="2">
    <source>
        <dbReference type="ARBA" id="ARBA00004651"/>
    </source>
</evidence>
<dbReference type="CDD" id="cd00082">
    <property type="entry name" value="HisKA"/>
    <property type="match status" value="1"/>
</dbReference>
<keyword evidence="11" id="KW-1133">Transmembrane helix</keyword>
<dbReference type="InterPro" id="IPR050351">
    <property type="entry name" value="BphY/WalK/GraS-like"/>
</dbReference>
<sequence>MRPSSCCAKKWTGLIRSNTFIAFMAQATACRRPAVRSMFKRTQAALTRRFSMTIGIILALTVLFALWMVQHMITSSQNSQLLSITKQYASELKGLIDSPKWELLYQEMGNRNKISASFAPSGLQLNQMAWLVSPEGEILLQSSGKDREVIPDFPLMPLLPSLLGKPDNTYDNVNAGDRSFRIGGMAMNGASAGEVYRIIVAQEVTSDVALLAQLRWAFIGFAAAMLILGAAAGYVLAGRAMVPIVQAYRRQEQFTADASHELRTPLSILRSSVEVLNEQREALPAFHRKVLAKTGKEIHHLIRLVDNLLTLARSDNGRIELMKTTFSLRNTVRQVLEQLEPLAQSRGIRVRWSAGSDEVFVFGDEVRIRQLVFILAENAMQYNREGGTVTIDFAARSNETSFIVNDTGIGISKAHLNGIFERFYRLDQARTRRSEGTGLGLAIAKQIVLAHQGKLRVESEEGTGTTFYVTLPIVSESFQNVPLQ</sequence>
<dbReference type="InterPro" id="IPR036097">
    <property type="entry name" value="HisK_dim/P_sf"/>
</dbReference>
<dbReference type="Gene3D" id="1.10.287.130">
    <property type="match status" value="1"/>
</dbReference>
<evidence type="ECO:0000256" key="8">
    <source>
        <dbReference type="ARBA" id="ARBA00022840"/>
    </source>
</evidence>
<keyword evidence="4" id="KW-0597">Phosphoprotein</keyword>
<evidence type="ECO:0000256" key="5">
    <source>
        <dbReference type="ARBA" id="ARBA00022679"/>
    </source>
</evidence>
<evidence type="ECO:0000256" key="10">
    <source>
        <dbReference type="ARBA" id="ARBA00023136"/>
    </source>
</evidence>
<protein>
    <recommendedName>
        <fullName evidence="3">histidine kinase</fullName>
        <ecNumber evidence="3">2.7.13.3</ecNumber>
    </recommendedName>
</protein>
<dbReference type="SUPFAM" id="SSF55874">
    <property type="entry name" value="ATPase domain of HSP90 chaperone/DNA topoisomerase II/histidine kinase"/>
    <property type="match status" value="1"/>
</dbReference>
<dbReference type="InterPro" id="IPR004358">
    <property type="entry name" value="Sig_transdc_His_kin-like_C"/>
</dbReference>
<evidence type="ECO:0000256" key="4">
    <source>
        <dbReference type="ARBA" id="ARBA00022553"/>
    </source>
</evidence>
<dbReference type="AlphaFoldDB" id="A0A328UB99"/>
<keyword evidence="6" id="KW-0547">Nucleotide-binding</keyword>
<dbReference type="Gene3D" id="3.30.565.10">
    <property type="entry name" value="Histidine kinase-like ATPase, C-terminal domain"/>
    <property type="match status" value="1"/>
</dbReference>
<dbReference type="InterPro" id="IPR036890">
    <property type="entry name" value="HATPase_C_sf"/>
</dbReference>
<keyword evidence="14" id="KW-1185">Reference proteome</keyword>
<accession>A0A328UB99</accession>
<feature type="transmembrane region" description="Helical" evidence="11">
    <location>
        <begin position="216"/>
        <end position="237"/>
    </location>
</feature>
<dbReference type="GO" id="GO:0005524">
    <property type="term" value="F:ATP binding"/>
    <property type="evidence" value="ECO:0007669"/>
    <property type="project" value="UniProtKB-KW"/>
</dbReference>
<keyword evidence="8" id="KW-0067">ATP-binding</keyword>
<dbReference type="GO" id="GO:0004721">
    <property type="term" value="F:phosphoprotein phosphatase activity"/>
    <property type="evidence" value="ECO:0007669"/>
    <property type="project" value="TreeGrafter"/>
</dbReference>
<dbReference type="SMART" id="SM00388">
    <property type="entry name" value="HisKA"/>
    <property type="match status" value="1"/>
</dbReference>
<keyword evidence="7" id="KW-0418">Kinase</keyword>
<evidence type="ECO:0000313" key="14">
    <source>
        <dbReference type="Proteomes" id="UP000249260"/>
    </source>
</evidence>